<keyword evidence="3" id="KW-1185">Reference proteome</keyword>
<name>A0ABN7SLJ1_OIKDI</name>
<dbReference type="Proteomes" id="UP001158576">
    <property type="component" value="Chromosome XSR"/>
</dbReference>
<organism evidence="2 3">
    <name type="scientific">Oikopleura dioica</name>
    <name type="common">Tunicate</name>
    <dbReference type="NCBI Taxonomy" id="34765"/>
    <lineage>
        <taxon>Eukaryota</taxon>
        <taxon>Metazoa</taxon>
        <taxon>Chordata</taxon>
        <taxon>Tunicata</taxon>
        <taxon>Appendicularia</taxon>
        <taxon>Copelata</taxon>
        <taxon>Oikopleuridae</taxon>
        <taxon>Oikopleura</taxon>
    </lineage>
</organism>
<feature type="compositionally biased region" description="Basic and acidic residues" evidence="1">
    <location>
        <begin position="48"/>
        <end position="58"/>
    </location>
</feature>
<sequence>MLKHRDYVLAGKHIAKARSRKRARSPDSSEEEEDLVEGNIVTPGQTSAREEQEFKEFLEQQAAEQQRAEEKARKEKERKKLESQKQAVPKAFLEADAPDVKKVKLDPKNTGELKSYERLVMEKEHPCMTIPNVLSEF</sequence>
<dbReference type="EMBL" id="OU015569">
    <property type="protein sequence ID" value="CAG5100296.1"/>
    <property type="molecule type" value="Genomic_DNA"/>
</dbReference>
<reference evidence="2 3" key="1">
    <citation type="submission" date="2021-04" db="EMBL/GenBank/DDBJ databases">
        <authorList>
            <person name="Bliznina A."/>
        </authorList>
    </citation>
    <scope>NUCLEOTIDE SEQUENCE [LARGE SCALE GENOMIC DNA]</scope>
</reference>
<accession>A0ABN7SLJ1</accession>
<evidence type="ECO:0000313" key="2">
    <source>
        <dbReference type="EMBL" id="CAG5100296.1"/>
    </source>
</evidence>
<feature type="compositionally biased region" description="Basic and acidic residues" evidence="1">
    <location>
        <begin position="66"/>
        <end position="83"/>
    </location>
</feature>
<feature type="region of interest" description="Disordered" evidence="1">
    <location>
        <begin position="1"/>
        <end position="90"/>
    </location>
</feature>
<evidence type="ECO:0000313" key="3">
    <source>
        <dbReference type="Proteomes" id="UP001158576"/>
    </source>
</evidence>
<proteinExistence type="predicted"/>
<evidence type="ECO:0000256" key="1">
    <source>
        <dbReference type="SAM" id="MobiDB-lite"/>
    </source>
</evidence>
<protein>
    <submittedName>
        <fullName evidence="2">Oidioi.mRNA.OKI2018_I69.XSR.g16937.t1.cds</fullName>
    </submittedName>
</protein>
<gene>
    <name evidence="2" type="ORF">OKIOD_LOCUS8495</name>
</gene>
<feature type="compositionally biased region" description="Basic residues" evidence="1">
    <location>
        <begin position="13"/>
        <end position="23"/>
    </location>
</feature>